<dbReference type="VEuPathDB" id="FungiDB:SPBR_06136"/>
<evidence type="ECO:0000313" key="4">
    <source>
        <dbReference type="EMBL" id="KIH94545.1"/>
    </source>
</evidence>
<dbReference type="SUPFAM" id="SSF141091">
    <property type="entry name" value="L21p-like"/>
    <property type="match status" value="1"/>
</dbReference>
<dbReference type="PANTHER" id="PTHR21349">
    <property type="entry name" value="50S RIBOSOMAL PROTEIN L21"/>
    <property type="match status" value="1"/>
</dbReference>
<evidence type="ECO:0000256" key="1">
    <source>
        <dbReference type="ARBA" id="ARBA00008563"/>
    </source>
</evidence>
<reference evidence="4 5" key="1">
    <citation type="journal article" date="2014" name="BMC Genomics">
        <title>Comparative genomics of the major fungal agents of human and animal Sporotrichosis: Sporothrix schenckii and Sporothrix brasiliensis.</title>
        <authorList>
            <person name="Teixeira M.M."/>
            <person name="de Almeida L.G."/>
            <person name="Kubitschek-Barreira P."/>
            <person name="Alves F.L."/>
            <person name="Kioshima E.S."/>
            <person name="Abadio A.K."/>
            <person name="Fernandes L."/>
            <person name="Derengowski L.S."/>
            <person name="Ferreira K.S."/>
            <person name="Souza R.C."/>
            <person name="Ruiz J.C."/>
            <person name="de Andrade N.C."/>
            <person name="Paes H.C."/>
            <person name="Nicola A.M."/>
            <person name="Albuquerque P."/>
            <person name="Gerber A.L."/>
            <person name="Martins V.P."/>
            <person name="Peconick L.D."/>
            <person name="Neto A.V."/>
            <person name="Chaucanez C.B."/>
            <person name="Silva P.A."/>
            <person name="Cunha O.L."/>
            <person name="de Oliveira F.F."/>
            <person name="dos Santos T.C."/>
            <person name="Barros A.L."/>
            <person name="Soares M.A."/>
            <person name="de Oliveira L.M."/>
            <person name="Marini M.M."/>
            <person name="Villalobos-Duno H."/>
            <person name="Cunha M.M."/>
            <person name="de Hoog S."/>
            <person name="da Silveira J.F."/>
            <person name="Henrissat B."/>
            <person name="Nino-Vega G.A."/>
            <person name="Cisalpino P.S."/>
            <person name="Mora-Montes H.M."/>
            <person name="Almeida S.R."/>
            <person name="Stajich J.E."/>
            <person name="Lopes-Bezerra L.M."/>
            <person name="Vasconcelos A.T."/>
            <person name="Felipe M.S."/>
        </authorList>
    </citation>
    <scope>NUCLEOTIDE SEQUENCE [LARGE SCALE GENOMIC DNA]</scope>
    <source>
        <strain evidence="4 5">5110</strain>
    </source>
</reference>
<dbReference type="RefSeq" id="XP_040622555.1">
    <property type="nucleotide sequence ID" value="XM_040764398.1"/>
</dbReference>
<comment type="similarity">
    <text evidence="1">Belongs to the bacterial ribosomal protein bL21 family.</text>
</comment>
<dbReference type="GO" id="GO:0003735">
    <property type="term" value="F:structural constituent of ribosome"/>
    <property type="evidence" value="ECO:0007669"/>
    <property type="project" value="TreeGrafter"/>
</dbReference>
<dbReference type="Proteomes" id="UP000031575">
    <property type="component" value="Unassembled WGS sequence"/>
</dbReference>
<name>A0A0C2J6E6_9PEZI</name>
<dbReference type="OrthoDB" id="5994at2759"/>
<dbReference type="InterPro" id="IPR036164">
    <property type="entry name" value="bL21-like_sf"/>
</dbReference>
<feature type="compositionally biased region" description="Polar residues" evidence="3">
    <location>
        <begin position="212"/>
        <end position="222"/>
    </location>
</feature>
<feature type="compositionally biased region" description="Low complexity" evidence="3">
    <location>
        <begin position="70"/>
        <end position="89"/>
    </location>
</feature>
<dbReference type="AlphaFoldDB" id="A0A0C2J6E6"/>
<dbReference type="InterPro" id="IPR028909">
    <property type="entry name" value="bL21-like"/>
</dbReference>
<gene>
    <name evidence="4" type="ORF">SPBR_06136</name>
</gene>
<dbReference type="HOGENOM" id="CLU_061463_0_0_1"/>
<dbReference type="EMBL" id="AWTV01000004">
    <property type="protein sequence ID" value="KIH94545.1"/>
    <property type="molecule type" value="Genomic_DNA"/>
</dbReference>
<evidence type="ECO:0000313" key="5">
    <source>
        <dbReference type="Proteomes" id="UP000031575"/>
    </source>
</evidence>
<dbReference type="Pfam" id="PF00829">
    <property type="entry name" value="Ribosomal_L21p"/>
    <property type="match status" value="1"/>
</dbReference>
<comment type="caution">
    <text evidence="4">The sequence shown here is derived from an EMBL/GenBank/DDBJ whole genome shotgun (WGS) entry which is preliminary data.</text>
</comment>
<accession>A0A0C2J6E6</accession>
<keyword evidence="5" id="KW-1185">Reference proteome</keyword>
<feature type="compositionally biased region" description="Low complexity" evidence="3">
    <location>
        <begin position="50"/>
        <end position="60"/>
    </location>
</feature>
<feature type="region of interest" description="Disordered" evidence="3">
    <location>
        <begin position="50"/>
        <end position="93"/>
    </location>
</feature>
<protein>
    <recommendedName>
        <fullName evidence="2">Large ribosomal subunit protein bL21m</fullName>
    </recommendedName>
</protein>
<evidence type="ECO:0000256" key="3">
    <source>
        <dbReference type="SAM" id="MobiDB-lite"/>
    </source>
</evidence>
<dbReference type="PANTHER" id="PTHR21349:SF0">
    <property type="entry name" value="LARGE RIBOSOMAL SUBUNIT PROTEIN BL21M"/>
    <property type="match status" value="1"/>
</dbReference>
<proteinExistence type="inferred from homology"/>
<sequence>MRSQPTLRAAFRSALTSARGAGGSGRQVAVSPFPQAAALPLRLPAVANTAATQSFSTSTRRSSHNEPTVSSSSSSSSSSPSTSSTSSSTGAAPALPTSVLSQILFAPSSAPSPVSSSSSSSSSSSATPSTAAAVASVTSNHPSVYATVQIHGRPYLVTPGDSLRLPFKMPGVQPGDELLLNRVGVVGNRTVTAVAASTSQTVSAGTAEAGRDNTSNNSSNGESFDVPYVPGASVKAVVLGVETEPLRTMVKKKRRTRRKRTVKSKHQFTVLRIQEVSVEAEA</sequence>
<dbReference type="GeneID" id="63679319"/>
<dbReference type="GO" id="GO:0005762">
    <property type="term" value="C:mitochondrial large ribosomal subunit"/>
    <property type="evidence" value="ECO:0007669"/>
    <property type="project" value="TreeGrafter"/>
</dbReference>
<feature type="region of interest" description="Disordered" evidence="3">
    <location>
        <begin position="199"/>
        <end position="226"/>
    </location>
</feature>
<organism evidence="4 5">
    <name type="scientific">Sporothrix brasiliensis 5110</name>
    <dbReference type="NCBI Taxonomy" id="1398154"/>
    <lineage>
        <taxon>Eukaryota</taxon>
        <taxon>Fungi</taxon>
        <taxon>Dikarya</taxon>
        <taxon>Ascomycota</taxon>
        <taxon>Pezizomycotina</taxon>
        <taxon>Sordariomycetes</taxon>
        <taxon>Sordariomycetidae</taxon>
        <taxon>Ophiostomatales</taxon>
        <taxon>Ophiostomataceae</taxon>
        <taxon>Sporothrix</taxon>
    </lineage>
</organism>
<evidence type="ECO:0000256" key="2">
    <source>
        <dbReference type="ARBA" id="ARBA00044129"/>
    </source>
</evidence>